<dbReference type="InterPro" id="IPR036318">
    <property type="entry name" value="FAD-bd_PCMH-like_sf"/>
</dbReference>
<dbReference type="InterPro" id="IPR002346">
    <property type="entry name" value="Mopterin_DH_FAD-bd"/>
</dbReference>
<dbReference type="PANTHER" id="PTHR42659:SF9">
    <property type="entry name" value="XANTHINE DEHYDROGENASE FAD-BINDING SUBUNIT XDHB-RELATED"/>
    <property type="match status" value="1"/>
</dbReference>
<dbReference type="InterPro" id="IPR051312">
    <property type="entry name" value="Diverse_Substr_Oxidored"/>
</dbReference>
<evidence type="ECO:0000313" key="3">
    <source>
        <dbReference type="Proteomes" id="UP000233256"/>
    </source>
</evidence>
<dbReference type="Pfam" id="PF00941">
    <property type="entry name" value="FAD_binding_5"/>
    <property type="match status" value="1"/>
</dbReference>
<dbReference type="InterPro" id="IPR016169">
    <property type="entry name" value="FAD-bd_PCMH_sub2"/>
</dbReference>
<dbReference type="PANTHER" id="PTHR42659">
    <property type="entry name" value="XANTHINE DEHYDROGENASE SUBUNIT C-RELATED"/>
    <property type="match status" value="1"/>
</dbReference>
<organism evidence="2 3">
    <name type="scientific">Candidatus Wallbacteria bacterium HGW-Wallbacteria-1</name>
    <dbReference type="NCBI Taxonomy" id="2013854"/>
    <lineage>
        <taxon>Bacteria</taxon>
        <taxon>Candidatus Walliibacteriota</taxon>
    </lineage>
</organism>
<name>A0A2N1PRH1_9BACT</name>
<dbReference type="GO" id="GO:0016491">
    <property type="term" value="F:oxidoreductase activity"/>
    <property type="evidence" value="ECO:0007669"/>
    <property type="project" value="InterPro"/>
</dbReference>
<gene>
    <name evidence="2" type="ORF">CVV64_03925</name>
</gene>
<comment type="caution">
    <text evidence="2">The sequence shown here is derived from an EMBL/GenBank/DDBJ whole genome shotgun (WGS) entry which is preliminary data.</text>
</comment>
<dbReference type="GO" id="GO:0071949">
    <property type="term" value="F:FAD binding"/>
    <property type="evidence" value="ECO:0007669"/>
    <property type="project" value="InterPro"/>
</dbReference>
<dbReference type="Proteomes" id="UP000233256">
    <property type="component" value="Unassembled WGS sequence"/>
</dbReference>
<protein>
    <recommendedName>
        <fullName evidence="1">FAD-binding PCMH-type domain-containing protein</fullName>
    </recommendedName>
</protein>
<dbReference type="Gene3D" id="3.30.465.10">
    <property type="match status" value="1"/>
</dbReference>
<dbReference type="AlphaFoldDB" id="A0A2N1PRH1"/>
<reference evidence="2 3" key="1">
    <citation type="journal article" date="2017" name="ISME J.">
        <title>Potential for microbial H2 and metal transformations associated with novel bacteria and archaea in deep terrestrial subsurface sediments.</title>
        <authorList>
            <person name="Hernsdorf A.W."/>
            <person name="Amano Y."/>
            <person name="Miyakawa K."/>
            <person name="Ise K."/>
            <person name="Suzuki Y."/>
            <person name="Anantharaman K."/>
            <person name="Probst A."/>
            <person name="Burstein D."/>
            <person name="Thomas B.C."/>
            <person name="Banfield J.F."/>
        </authorList>
    </citation>
    <scope>NUCLEOTIDE SEQUENCE [LARGE SCALE GENOMIC DNA]</scope>
    <source>
        <strain evidence="2">HGW-Wallbacteria-1</strain>
    </source>
</reference>
<sequence length="297" mass="32696">MLAGIKHYFRPENISDFQDMSREYSGRFRVLAGGTAINRFFQPSASRDVLIDIRNMGLNKISIESGVFRIGATVTINELIHFMRDFCQDGHFGRALIALGRACSTIASEPLRNLITVGGNLTHLFPWSDLPPVLAVMDAEIELNCGSRLCSYSDYLKSISSNSVDAGELVTSILISLPDGISDFRTAFYKYSTTTFDFASMNVSVCAHFSAAADSLSKLTLGIGGIGRIPRIFDLTEYVIHKSGEAISLDPEVQADELAGVVMSLFEIRNMRAFSDREIMASVAREIITRQIAEVLL</sequence>
<dbReference type="SUPFAM" id="SSF56176">
    <property type="entry name" value="FAD-binding/transporter-associated domain-like"/>
    <property type="match status" value="1"/>
</dbReference>
<proteinExistence type="predicted"/>
<dbReference type="InterPro" id="IPR016166">
    <property type="entry name" value="FAD-bd_PCMH"/>
</dbReference>
<dbReference type="EMBL" id="PGXC01000003">
    <property type="protein sequence ID" value="PKK90926.1"/>
    <property type="molecule type" value="Genomic_DNA"/>
</dbReference>
<accession>A0A2N1PRH1</accession>
<evidence type="ECO:0000313" key="2">
    <source>
        <dbReference type="EMBL" id="PKK90926.1"/>
    </source>
</evidence>
<dbReference type="PROSITE" id="PS51387">
    <property type="entry name" value="FAD_PCMH"/>
    <property type="match status" value="1"/>
</dbReference>
<evidence type="ECO:0000259" key="1">
    <source>
        <dbReference type="PROSITE" id="PS51387"/>
    </source>
</evidence>
<feature type="domain" description="FAD-binding PCMH-type" evidence="1">
    <location>
        <begin position="1"/>
        <end position="180"/>
    </location>
</feature>